<dbReference type="Pfam" id="PF01464">
    <property type="entry name" value="SLT"/>
    <property type="match status" value="1"/>
</dbReference>
<dbReference type="InterPro" id="IPR023346">
    <property type="entry name" value="Lysozyme-like_dom_sf"/>
</dbReference>
<gene>
    <name evidence="3" type="ORF">UFOPK2786_01510</name>
    <name evidence="4" type="ORF">UFOPK3957_01157</name>
</gene>
<proteinExistence type="predicted"/>
<protein>
    <submittedName>
        <fullName evidence="3">Unannotated protein</fullName>
    </submittedName>
</protein>
<dbReference type="AlphaFoldDB" id="A0A6J6U5G8"/>
<keyword evidence="1" id="KW-0472">Membrane</keyword>
<accession>A0A6J6U5G8</accession>
<dbReference type="CDD" id="cd13399">
    <property type="entry name" value="Slt35-like"/>
    <property type="match status" value="1"/>
</dbReference>
<evidence type="ECO:0000313" key="3">
    <source>
        <dbReference type="EMBL" id="CAB4755151.1"/>
    </source>
</evidence>
<dbReference type="PANTHER" id="PTHR37423">
    <property type="entry name" value="SOLUBLE LYTIC MUREIN TRANSGLYCOSYLASE-RELATED"/>
    <property type="match status" value="1"/>
</dbReference>
<keyword evidence="1" id="KW-1133">Transmembrane helix</keyword>
<evidence type="ECO:0000313" key="4">
    <source>
        <dbReference type="EMBL" id="CAB4993826.1"/>
    </source>
</evidence>
<dbReference type="EMBL" id="CAEZYW010000270">
    <property type="protein sequence ID" value="CAB4755151.1"/>
    <property type="molecule type" value="Genomic_DNA"/>
</dbReference>
<dbReference type="EMBL" id="CAFBOM010000197">
    <property type="protein sequence ID" value="CAB4993826.1"/>
    <property type="molecule type" value="Genomic_DNA"/>
</dbReference>
<dbReference type="PANTHER" id="PTHR37423:SF2">
    <property type="entry name" value="MEMBRANE-BOUND LYTIC MUREIN TRANSGLYCOSYLASE C"/>
    <property type="match status" value="1"/>
</dbReference>
<evidence type="ECO:0000259" key="2">
    <source>
        <dbReference type="Pfam" id="PF01464"/>
    </source>
</evidence>
<organism evidence="3">
    <name type="scientific">freshwater metagenome</name>
    <dbReference type="NCBI Taxonomy" id="449393"/>
    <lineage>
        <taxon>unclassified sequences</taxon>
        <taxon>metagenomes</taxon>
        <taxon>ecological metagenomes</taxon>
    </lineage>
</organism>
<dbReference type="SUPFAM" id="SSF53955">
    <property type="entry name" value="Lysozyme-like"/>
    <property type="match status" value="1"/>
</dbReference>
<sequence length="191" mass="20342">MSRRGPKPLRVVGALLLIGGIGAAAVWWGLPVARQANIASVVDSIAGPVVVPGEYRSIIRKAAKLCPEIPPRVFAAQISAESSWDPSAQSGAGAQGIAQFMPKVWAQYGIDANDDGVASVWDPTDAIHSASLLNCVNRELVKDVAGKRLENTLAAYNAGFSAVRKYDGIPPFPETEAYVERILDISKTIEF</sequence>
<reference evidence="3" key="1">
    <citation type="submission" date="2020-05" db="EMBL/GenBank/DDBJ databases">
        <authorList>
            <person name="Chiriac C."/>
            <person name="Salcher M."/>
            <person name="Ghai R."/>
            <person name="Kavagutti S V."/>
        </authorList>
    </citation>
    <scope>NUCLEOTIDE SEQUENCE</scope>
</reference>
<dbReference type="InterPro" id="IPR008258">
    <property type="entry name" value="Transglycosylase_SLT_dom_1"/>
</dbReference>
<name>A0A6J6U5G8_9ZZZZ</name>
<keyword evidence="1" id="KW-0812">Transmembrane</keyword>
<feature type="transmembrane region" description="Helical" evidence="1">
    <location>
        <begin position="12"/>
        <end position="30"/>
    </location>
</feature>
<evidence type="ECO:0000256" key="1">
    <source>
        <dbReference type="SAM" id="Phobius"/>
    </source>
</evidence>
<dbReference type="Gene3D" id="1.10.530.10">
    <property type="match status" value="1"/>
</dbReference>
<feature type="domain" description="Transglycosylase SLT" evidence="2">
    <location>
        <begin position="62"/>
        <end position="169"/>
    </location>
</feature>